<keyword evidence="1" id="KW-0812">Transmembrane</keyword>
<dbReference type="EMBL" id="CAJJDM010000122">
    <property type="protein sequence ID" value="CAD8102681.1"/>
    <property type="molecule type" value="Genomic_DNA"/>
</dbReference>
<gene>
    <name evidence="2" type="ORF">PPRIM_AZ9-3.1.T1190027</name>
</gene>
<keyword evidence="3" id="KW-1185">Reference proteome</keyword>
<keyword evidence="1" id="KW-1133">Transmembrane helix</keyword>
<proteinExistence type="predicted"/>
<dbReference type="Proteomes" id="UP000688137">
    <property type="component" value="Unassembled WGS sequence"/>
</dbReference>
<comment type="caution">
    <text evidence="2">The sequence shown here is derived from an EMBL/GenBank/DDBJ whole genome shotgun (WGS) entry which is preliminary data.</text>
</comment>
<accession>A0A8S1PIH8</accession>
<evidence type="ECO:0000256" key="1">
    <source>
        <dbReference type="SAM" id="Phobius"/>
    </source>
</evidence>
<name>A0A8S1PIH8_PARPR</name>
<protein>
    <recommendedName>
        <fullName evidence="4">Transmembrane protein</fullName>
    </recommendedName>
</protein>
<reference evidence="2" key="1">
    <citation type="submission" date="2021-01" db="EMBL/GenBank/DDBJ databases">
        <authorList>
            <consortium name="Genoscope - CEA"/>
            <person name="William W."/>
        </authorList>
    </citation>
    <scope>NUCLEOTIDE SEQUENCE</scope>
</reference>
<organism evidence="2 3">
    <name type="scientific">Paramecium primaurelia</name>
    <dbReference type="NCBI Taxonomy" id="5886"/>
    <lineage>
        <taxon>Eukaryota</taxon>
        <taxon>Sar</taxon>
        <taxon>Alveolata</taxon>
        <taxon>Ciliophora</taxon>
        <taxon>Intramacronucleata</taxon>
        <taxon>Oligohymenophorea</taxon>
        <taxon>Peniculida</taxon>
        <taxon>Parameciidae</taxon>
        <taxon>Paramecium</taxon>
    </lineage>
</organism>
<evidence type="ECO:0000313" key="2">
    <source>
        <dbReference type="EMBL" id="CAD8102681.1"/>
    </source>
</evidence>
<sequence length="107" mass="13076">MDNEENEQQDLSVGVLQIMHLFAIYTIIYQFQFLFYLQFITNQIRKILDSDPKSQQYQEIYKVKLVIFVQLDLKADINNKKELQRYDNNILLWLLIELSLILLWYFH</sequence>
<evidence type="ECO:0008006" key="4">
    <source>
        <dbReference type="Google" id="ProtNLM"/>
    </source>
</evidence>
<dbReference type="AlphaFoldDB" id="A0A8S1PIH8"/>
<feature type="transmembrane region" description="Helical" evidence="1">
    <location>
        <begin position="90"/>
        <end position="106"/>
    </location>
</feature>
<feature type="transmembrane region" description="Helical" evidence="1">
    <location>
        <begin position="15"/>
        <end position="37"/>
    </location>
</feature>
<evidence type="ECO:0000313" key="3">
    <source>
        <dbReference type="Proteomes" id="UP000688137"/>
    </source>
</evidence>
<keyword evidence="1" id="KW-0472">Membrane</keyword>